<dbReference type="Proteomes" id="UP000043764">
    <property type="component" value="Unassembled WGS sequence"/>
</dbReference>
<proteinExistence type="predicted"/>
<evidence type="ECO:0000313" key="2">
    <source>
        <dbReference type="Proteomes" id="UP000043764"/>
    </source>
</evidence>
<reference evidence="2" key="1">
    <citation type="submission" date="2015-05" db="EMBL/GenBank/DDBJ databases">
        <authorList>
            <person name="Rodrigo-Torres Lidia"/>
            <person name="Arahal R.David."/>
        </authorList>
    </citation>
    <scope>NUCLEOTIDE SEQUENCE [LARGE SCALE GENOMIC DNA]</scope>
    <source>
        <strain evidence="2">CECT 7321</strain>
    </source>
</reference>
<keyword evidence="2" id="KW-1185">Reference proteome</keyword>
<dbReference type="EMBL" id="CVRL01000025">
    <property type="protein sequence ID" value="CRL11091.1"/>
    <property type="molecule type" value="Genomic_DNA"/>
</dbReference>
<dbReference type="AlphaFoldDB" id="A0A0H5D1R1"/>
<protein>
    <submittedName>
        <fullName evidence="1">Uncharacterized protein</fullName>
    </submittedName>
</protein>
<name>A0A0H5D1R1_9RHOB</name>
<accession>A0A0H5D1R1</accession>
<organism evidence="1 2">
    <name type="scientific">Phaeobacter italicus</name>
    <dbReference type="NCBI Taxonomy" id="481446"/>
    <lineage>
        <taxon>Bacteria</taxon>
        <taxon>Pseudomonadati</taxon>
        <taxon>Pseudomonadota</taxon>
        <taxon>Alphaproteobacteria</taxon>
        <taxon>Rhodobacterales</taxon>
        <taxon>Roseobacteraceae</taxon>
        <taxon>Phaeobacter</taxon>
    </lineage>
</organism>
<evidence type="ECO:0000313" key="1">
    <source>
        <dbReference type="EMBL" id="CRL11091.1"/>
    </source>
</evidence>
<sequence>MAHHRFQIRRFHVRVDLSQGDVAEIVPDCCCDMVGHRANTREGVVPVSRGWLAGQPGDHVAGAAKGKTALPLVKMGGDDMTKVDQTLMLAAEGLEQRILGSHRADRLSLRADFSKALSRLRASGARVPMRMVRLDQMLSEEAAEDMFDNMPV</sequence>
<gene>
    <name evidence="1" type="ORF">NIT7321_01940</name>
</gene>